<name>A0A382TEU4_9ZZZZ</name>
<organism evidence="1">
    <name type="scientific">marine metagenome</name>
    <dbReference type="NCBI Taxonomy" id="408172"/>
    <lineage>
        <taxon>unclassified sequences</taxon>
        <taxon>metagenomes</taxon>
        <taxon>ecological metagenomes</taxon>
    </lineage>
</organism>
<gene>
    <name evidence="1" type="ORF">METZ01_LOCUS373488</name>
</gene>
<dbReference type="AlphaFoldDB" id="A0A382TEU4"/>
<evidence type="ECO:0000313" key="1">
    <source>
        <dbReference type="EMBL" id="SVD20634.1"/>
    </source>
</evidence>
<reference evidence="1" key="1">
    <citation type="submission" date="2018-05" db="EMBL/GenBank/DDBJ databases">
        <authorList>
            <person name="Lanie J.A."/>
            <person name="Ng W.-L."/>
            <person name="Kazmierczak K.M."/>
            <person name="Andrzejewski T.M."/>
            <person name="Davidsen T.M."/>
            <person name="Wayne K.J."/>
            <person name="Tettelin H."/>
            <person name="Glass J.I."/>
            <person name="Rusch D."/>
            <person name="Podicherti R."/>
            <person name="Tsui H.-C.T."/>
            <person name="Winkler M.E."/>
        </authorList>
    </citation>
    <scope>NUCLEOTIDE SEQUENCE</scope>
</reference>
<feature type="non-terminal residue" evidence="1">
    <location>
        <position position="1"/>
    </location>
</feature>
<proteinExistence type="predicted"/>
<accession>A0A382TEU4</accession>
<dbReference type="EMBL" id="UINC01136089">
    <property type="protein sequence ID" value="SVD20634.1"/>
    <property type="molecule type" value="Genomic_DNA"/>
</dbReference>
<sequence>MVFQRNKLFSSFPWLKKKNLPMIVSADYDGLICASFLHHHLNWQLEGYYDLSSIWVSENGMQKKKDLIWVDLNILPQQG</sequence>
<feature type="non-terminal residue" evidence="1">
    <location>
        <position position="79"/>
    </location>
</feature>
<protein>
    <submittedName>
        <fullName evidence="1">Uncharacterized protein</fullName>
    </submittedName>
</protein>